<dbReference type="SFLD" id="SFLDS00029">
    <property type="entry name" value="Radical_SAM"/>
    <property type="match status" value="1"/>
</dbReference>
<keyword evidence="4" id="KW-0408">Iron</keyword>
<dbReference type="RefSeq" id="WP_337108672.1">
    <property type="nucleotide sequence ID" value="NZ_JAPYKS010000025.1"/>
</dbReference>
<dbReference type="InterPro" id="IPR058240">
    <property type="entry name" value="rSAM_sf"/>
</dbReference>
<evidence type="ECO:0000256" key="2">
    <source>
        <dbReference type="ARBA" id="ARBA00022691"/>
    </source>
</evidence>
<dbReference type="InterPro" id="IPR050377">
    <property type="entry name" value="Radical_SAM_PqqE_MftC-like"/>
</dbReference>
<keyword evidence="5" id="KW-0411">Iron-sulfur</keyword>
<dbReference type="EMBL" id="JAPYKS010000025">
    <property type="protein sequence ID" value="MEI9412253.1"/>
    <property type="molecule type" value="Genomic_DNA"/>
</dbReference>
<evidence type="ECO:0000256" key="5">
    <source>
        <dbReference type="ARBA" id="ARBA00023014"/>
    </source>
</evidence>
<evidence type="ECO:0000256" key="4">
    <source>
        <dbReference type="ARBA" id="ARBA00023004"/>
    </source>
</evidence>
<dbReference type="PANTHER" id="PTHR11228:SF7">
    <property type="entry name" value="PQQA PEPTIDE CYCLASE"/>
    <property type="match status" value="1"/>
</dbReference>
<evidence type="ECO:0000256" key="1">
    <source>
        <dbReference type="ARBA" id="ARBA00001966"/>
    </source>
</evidence>
<evidence type="ECO:0000259" key="6">
    <source>
        <dbReference type="PROSITE" id="PS51918"/>
    </source>
</evidence>
<dbReference type="SFLD" id="SFLDG01067">
    <property type="entry name" value="SPASM/twitch_domain_containing"/>
    <property type="match status" value="1"/>
</dbReference>
<reference evidence="7 8" key="1">
    <citation type="submission" date="2022-12" db="EMBL/GenBank/DDBJ databases">
        <authorList>
            <person name="Muema E."/>
        </authorList>
    </citation>
    <scope>NUCLEOTIDE SEQUENCE [LARGE SCALE GENOMIC DNA]</scope>
    <source>
        <strain evidence="8">1326</strain>
    </source>
</reference>
<sequence length="387" mass="43092">MLALSGFATWTNVDGSAPKALLRLSTNSVVGACDRQHDAYLFRGGPVSPDYKWVVTFERFRPDVEAARTSGKLIVLPNHFEYLAGGDVIRFVPDRKAVRVLFRASANANYFLTTERCNHYCLMCSQPPKDVDDGWLADEICEAIPLLPTTTPFLGITGGEPTMIGEPFFSILSNARDHLPNTPVHILSNGRSFSDTTFARRYAQIGHGALSVGIPLYAADPEVHDYVVQSKGAFDETVAGIMNLKSLGQEVEIRVVVHKQTYKGLTDLSEFIFRNLTFVDHVTFMGLEITGFTRANMDSLWIDPQDYRLELRNAVRYLAAARMNVSVYNHQLCVLDGSIHAFAKQSISDWKNEYVAECEDCRKKDECGGFFASSKIARSAHISPFLS</sequence>
<feature type="domain" description="Radical SAM core" evidence="6">
    <location>
        <begin position="103"/>
        <end position="329"/>
    </location>
</feature>
<dbReference type="Proteomes" id="UP001387293">
    <property type="component" value="Unassembled WGS sequence"/>
</dbReference>
<evidence type="ECO:0000313" key="7">
    <source>
        <dbReference type="EMBL" id="MEI9412253.1"/>
    </source>
</evidence>
<dbReference type="InterPro" id="IPR024032">
    <property type="entry name" value="rSAM_paired_HxsC"/>
</dbReference>
<comment type="caution">
    <text evidence="7">The sequence shown here is derived from an EMBL/GenBank/DDBJ whole genome shotgun (WGS) entry which is preliminary data.</text>
</comment>
<dbReference type="SUPFAM" id="SSF102114">
    <property type="entry name" value="Radical SAM enzymes"/>
    <property type="match status" value="1"/>
</dbReference>
<dbReference type="SFLD" id="SFLDG01103">
    <property type="entry name" value="Uncharacterised_Radical_SAM_Su"/>
    <property type="match status" value="1"/>
</dbReference>
<evidence type="ECO:0000256" key="3">
    <source>
        <dbReference type="ARBA" id="ARBA00022723"/>
    </source>
</evidence>
<keyword evidence="3" id="KW-0479">Metal-binding</keyword>
<comment type="cofactor">
    <cofactor evidence="1">
        <name>[4Fe-4S] cluster</name>
        <dbReference type="ChEBI" id="CHEBI:49883"/>
    </cofactor>
</comment>
<gene>
    <name evidence="7" type="primary">hxsC</name>
    <name evidence="7" type="ORF">O7A60_26365</name>
</gene>
<name>A0ABU8L3V8_9HYPH</name>
<proteinExistence type="predicted"/>
<dbReference type="Pfam" id="PF04055">
    <property type="entry name" value="Radical_SAM"/>
    <property type="match status" value="1"/>
</dbReference>
<organism evidence="7 8">
    <name type="scientific">Mesorhizobium salmacidum</name>
    <dbReference type="NCBI Taxonomy" id="3015171"/>
    <lineage>
        <taxon>Bacteria</taxon>
        <taxon>Pseudomonadati</taxon>
        <taxon>Pseudomonadota</taxon>
        <taxon>Alphaproteobacteria</taxon>
        <taxon>Hyphomicrobiales</taxon>
        <taxon>Phyllobacteriaceae</taxon>
        <taxon>Mesorhizobium</taxon>
    </lineage>
</organism>
<dbReference type="Gene3D" id="3.20.20.70">
    <property type="entry name" value="Aldolase class I"/>
    <property type="match status" value="1"/>
</dbReference>
<evidence type="ECO:0000313" key="8">
    <source>
        <dbReference type="Proteomes" id="UP001387293"/>
    </source>
</evidence>
<dbReference type="InterPro" id="IPR007197">
    <property type="entry name" value="rSAM"/>
</dbReference>
<dbReference type="PANTHER" id="PTHR11228">
    <property type="entry name" value="RADICAL SAM DOMAIN PROTEIN"/>
    <property type="match status" value="1"/>
</dbReference>
<dbReference type="PROSITE" id="PS51918">
    <property type="entry name" value="RADICAL_SAM"/>
    <property type="match status" value="1"/>
</dbReference>
<keyword evidence="2" id="KW-0949">S-adenosyl-L-methionine</keyword>
<dbReference type="InterPro" id="IPR013785">
    <property type="entry name" value="Aldolase_TIM"/>
</dbReference>
<accession>A0ABU8L3V8</accession>
<dbReference type="NCBIfam" id="TIGR03977">
    <property type="entry name" value="rSAM_pair_HxsC"/>
    <property type="match status" value="1"/>
</dbReference>
<dbReference type="CDD" id="cd01335">
    <property type="entry name" value="Radical_SAM"/>
    <property type="match status" value="1"/>
</dbReference>
<protein>
    <submittedName>
        <fullName evidence="7">His-Xaa-Ser system radical SAM maturase HxsC</fullName>
    </submittedName>
</protein>
<keyword evidence="8" id="KW-1185">Reference proteome</keyword>